<dbReference type="InterPro" id="IPR001680">
    <property type="entry name" value="WD40_rpt"/>
</dbReference>
<evidence type="ECO:0000313" key="8">
    <source>
        <dbReference type="EMBL" id="KNE54767.1"/>
    </source>
</evidence>
<dbReference type="EMBL" id="GG745328">
    <property type="protein sequence ID" value="KNE54767.1"/>
    <property type="molecule type" value="Genomic_DNA"/>
</dbReference>
<organism evidence="8 9">
    <name type="scientific">Allomyces macrogynus (strain ATCC 38327)</name>
    <name type="common">Allomyces javanicus var. macrogynus</name>
    <dbReference type="NCBI Taxonomy" id="578462"/>
    <lineage>
        <taxon>Eukaryota</taxon>
        <taxon>Fungi</taxon>
        <taxon>Fungi incertae sedis</taxon>
        <taxon>Blastocladiomycota</taxon>
        <taxon>Blastocladiomycetes</taxon>
        <taxon>Blastocladiales</taxon>
        <taxon>Blastocladiaceae</taxon>
        <taxon>Allomyces</taxon>
    </lineage>
</organism>
<evidence type="ECO:0000256" key="4">
    <source>
        <dbReference type="ARBA" id="ARBA00022737"/>
    </source>
</evidence>
<dbReference type="GO" id="GO:0003723">
    <property type="term" value="F:RNA binding"/>
    <property type="evidence" value="ECO:0007669"/>
    <property type="project" value="TreeGrafter"/>
</dbReference>
<name>A0A0L0RWJ2_ALLM3</name>
<keyword evidence="4" id="KW-0677">Repeat</keyword>
<accession>A0A0L0RWJ2</accession>
<reference evidence="8 9" key="1">
    <citation type="submission" date="2009-11" db="EMBL/GenBank/DDBJ databases">
        <title>Annotation of Allomyces macrogynus ATCC 38327.</title>
        <authorList>
            <consortium name="The Broad Institute Genome Sequencing Platform"/>
            <person name="Russ C."/>
            <person name="Cuomo C."/>
            <person name="Burger G."/>
            <person name="Gray M.W."/>
            <person name="Holland P.W.H."/>
            <person name="King N."/>
            <person name="Lang F.B.F."/>
            <person name="Roger A.J."/>
            <person name="Ruiz-Trillo I."/>
            <person name="Young S.K."/>
            <person name="Zeng Q."/>
            <person name="Gargeya S."/>
            <person name="Fitzgerald M."/>
            <person name="Haas B."/>
            <person name="Abouelleil A."/>
            <person name="Alvarado L."/>
            <person name="Arachchi H.M."/>
            <person name="Berlin A."/>
            <person name="Chapman S.B."/>
            <person name="Gearin G."/>
            <person name="Goldberg J."/>
            <person name="Griggs A."/>
            <person name="Gujja S."/>
            <person name="Hansen M."/>
            <person name="Heiman D."/>
            <person name="Howarth C."/>
            <person name="Larimer J."/>
            <person name="Lui A."/>
            <person name="MacDonald P.J.P."/>
            <person name="McCowen C."/>
            <person name="Montmayeur A."/>
            <person name="Murphy C."/>
            <person name="Neiman D."/>
            <person name="Pearson M."/>
            <person name="Priest M."/>
            <person name="Roberts A."/>
            <person name="Saif S."/>
            <person name="Shea T."/>
            <person name="Sisk P."/>
            <person name="Stolte C."/>
            <person name="Sykes S."/>
            <person name="Wortman J."/>
            <person name="Nusbaum C."/>
            <person name="Birren B."/>
        </authorList>
    </citation>
    <scope>NUCLEOTIDE SEQUENCE [LARGE SCALE GENOMIC DNA]</scope>
    <source>
        <strain evidence="8 9">ATCC 38327</strain>
    </source>
</reference>
<keyword evidence="3" id="KW-0507">mRNA processing</keyword>
<feature type="repeat" description="WD" evidence="7">
    <location>
        <begin position="197"/>
        <end position="238"/>
    </location>
</feature>
<evidence type="ECO:0000256" key="3">
    <source>
        <dbReference type="ARBA" id="ARBA00022664"/>
    </source>
</evidence>
<evidence type="ECO:0000256" key="7">
    <source>
        <dbReference type="PROSITE-ProRule" id="PRU00221"/>
    </source>
</evidence>
<feature type="repeat" description="WD" evidence="7">
    <location>
        <begin position="127"/>
        <end position="168"/>
    </location>
</feature>
<sequence>MPGAPLGDQMDRDEVLRLIVAQLQEYDFPSVAQVVATATGLTDYSLDPSPRLAQLAHLGAQAEAGELPLLDGAQAESDDVAMDEKPTEAAGLSDILVDKNRTTFGQLIFMEKTGDSAPLPPYTPGFTGKHNGIISSLTISPDGKFAATAGYDNTIRILDMDVMDDLLNNRVAVPKNDAPVRGGVPGEYDNGPVYKSLFDNSGAIHDLSFHPSGMILAGCFEDHHIRFYDISRSSSRKSFRYIPDTFPVYSIAFYPCGQYLVAGTAHSSIRMYDVRSFRCFTASVGGGDDTTTTVVPGGAGSSAFGSATGTKVAVAGSVPAGAPSGPASLLTSAITTVRMSADGHQFATASGDGTVRLWDATGGRCTSTWRHAHNGHRVTSLQWSKSGAYLLTSGADGTARLWETASGRTLKAYYGAVSSAAVDAAVSARASGSAPTAAMVGAAAHGVASFSWDERHVLGTALEDDGTGQVTSQVVAWDALTGDVVGRFDSMHRTGVARVASSQHSPTLLTYGDDGKFRYWGVRDSDIMGGSGDA</sequence>
<feature type="repeat" description="WD" evidence="7">
    <location>
        <begin position="371"/>
        <end position="412"/>
    </location>
</feature>
<comment type="subcellular location">
    <subcellularLocation>
        <location evidence="1">Nucleus</location>
    </subcellularLocation>
</comment>
<dbReference type="PROSITE" id="PS50082">
    <property type="entry name" value="WD_REPEATS_2"/>
    <property type="match status" value="4"/>
</dbReference>
<proteinExistence type="predicted"/>
<keyword evidence="5" id="KW-0539">Nucleus</keyword>
<dbReference type="STRING" id="578462.A0A0L0RWJ2"/>
<dbReference type="PANTHER" id="PTHR44133">
    <property type="entry name" value="CLEAVAGE STIMULATION FACTOR SUBUNIT 1"/>
    <property type="match status" value="1"/>
</dbReference>
<evidence type="ECO:0000256" key="5">
    <source>
        <dbReference type="ARBA" id="ARBA00023242"/>
    </source>
</evidence>
<evidence type="ECO:0000313" key="9">
    <source>
        <dbReference type="Proteomes" id="UP000054350"/>
    </source>
</evidence>
<gene>
    <name evidence="8" type="ORF">AMAG_00722</name>
</gene>
<evidence type="ECO:0000256" key="6">
    <source>
        <dbReference type="ARBA" id="ARBA00029851"/>
    </source>
</evidence>
<keyword evidence="2 7" id="KW-0853">WD repeat</keyword>
<dbReference type="Pfam" id="PF00400">
    <property type="entry name" value="WD40"/>
    <property type="match status" value="5"/>
</dbReference>
<dbReference type="SMART" id="SM00320">
    <property type="entry name" value="WD40"/>
    <property type="match status" value="6"/>
</dbReference>
<dbReference type="PANTHER" id="PTHR44133:SF2">
    <property type="entry name" value="CLEAVAGE STIMULATION FACTOR SUBUNIT 1"/>
    <property type="match status" value="1"/>
</dbReference>
<dbReference type="GO" id="GO:0031124">
    <property type="term" value="P:mRNA 3'-end processing"/>
    <property type="evidence" value="ECO:0007669"/>
    <property type="project" value="InterPro"/>
</dbReference>
<evidence type="ECO:0000256" key="1">
    <source>
        <dbReference type="ARBA" id="ARBA00004123"/>
    </source>
</evidence>
<dbReference type="VEuPathDB" id="FungiDB:AMAG_00722"/>
<feature type="repeat" description="WD" evidence="7">
    <location>
        <begin position="327"/>
        <end position="368"/>
    </location>
</feature>
<dbReference type="InterPro" id="IPR036322">
    <property type="entry name" value="WD40_repeat_dom_sf"/>
</dbReference>
<dbReference type="PROSITE" id="PS00678">
    <property type="entry name" value="WD_REPEATS_1"/>
    <property type="match status" value="1"/>
</dbReference>
<dbReference type="SUPFAM" id="SSF50978">
    <property type="entry name" value="WD40 repeat-like"/>
    <property type="match status" value="1"/>
</dbReference>
<dbReference type="PROSITE" id="PS50294">
    <property type="entry name" value="WD_REPEATS_REGION"/>
    <property type="match status" value="3"/>
</dbReference>
<dbReference type="AlphaFoldDB" id="A0A0L0RWJ2"/>
<protein>
    <recommendedName>
        <fullName evidence="6">Cleavage stimulation factor 50 kDa subunit</fullName>
    </recommendedName>
</protein>
<dbReference type="InterPro" id="IPR044633">
    <property type="entry name" value="CstF1-like"/>
</dbReference>
<dbReference type="eggNOG" id="KOG0640">
    <property type="taxonomic scope" value="Eukaryota"/>
</dbReference>
<dbReference type="Gene3D" id="2.130.10.10">
    <property type="entry name" value="YVTN repeat-like/Quinoprotein amine dehydrogenase"/>
    <property type="match status" value="2"/>
</dbReference>
<dbReference type="InterPro" id="IPR019775">
    <property type="entry name" value="WD40_repeat_CS"/>
</dbReference>
<dbReference type="GO" id="GO:0005848">
    <property type="term" value="C:mRNA cleavage stimulating factor complex"/>
    <property type="evidence" value="ECO:0007669"/>
    <property type="project" value="InterPro"/>
</dbReference>
<dbReference type="Proteomes" id="UP000054350">
    <property type="component" value="Unassembled WGS sequence"/>
</dbReference>
<keyword evidence="9" id="KW-1185">Reference proteome</keyword>
<dbReference type="OrthoDB" id="538223at2759"/>
<reference evidence="9" key="2">
    <citation type="submission" date="2009-11" db="EMBL/GenBank/DDBJ databases">
        <title>The Genome Sequence of Allomyces macrogynus strain ATCC 38327.</title>
        <authorList>
            <consortium name="The Broad Institute Genome Sequencing Platform"/>
            <person name="Russ C."/>
            <person name="Cuomo C."/>
            <person name="Shea T."/>
            <person name="Young S.K."/>
            <person name="Zeng Q."/>
            <person name="Koehrsen M."/>
            <person name="Haas B."/>
            <person name="Borodovsky M."/>
            <person name="Guigo R."/>
            <person name="Alvarado L."/>
            <person name="Berlin A."/>
            <person name="Borenstein D."/>
            <person name="Chen Z."/>
            <person name="Engels R."/>
            <person name="Freedman E."/>
            <person name="Gellesch M."/>
            <person name="Goldberg J."/>
            <person name="Griggs A."/>
            <person name="Gujja S."/>
            <person name="Heiman D."/>
            <person name="Hepburn T."/>
            <person name="Howarth C."/>
            <person name="Jen D."/>
            <person name="Larson L."/>
            <person name="Lewis B."/>
            <person name="Mehta T."/>
            <person name="Park D."/>
            <person name="Pearson M."/>
            <person name="Roberts A."/>
            <person name="Saif S."/>
            <person name="Shenoy N."/>
            <person name="Sisk P."/>
            <person name="Stolte C."/>
            <person name="Sykes S."/>
            <person name="Walk T."/>
            <person name="White J."/>
            <person name="Yandava C."/>
            <person name="Burger G."/>
            <person name="Gray M.W."/>
            <person name="Holland P.W.H."/>
            <person name="King N."/>
            <person name="Lang F.B.F."/>
            <person name="Roger A.J."/>
            <person name="Ruiz-Trillo I."/>
            <person name="Lander E."/>
            <person name="Nusbaum C."/>
        </authorList>
    </citation>
    <scope>NUCLEOTIDE SEQUENCE [LARGE SCALE GENOMIC DNA]</scope>
    <source>
        <strain evidence="9">ATCC 38327</strain>
    </source>
</reference>
<dbReference type="InterPro" id="IPR015943">
    <property type="entry name" value="WD40/YVTN_repeat-like_dom_sf"/>
</dbReference>
<evidence type="ECO:0000256" key="2">
    <source>
        <dbReference type="ARBA" id="ARBA00022574"/>
    </source>
</evidence>